<sequence>MRTKIAPILNLVEENENLKPLTNRRPVASLPFACRYRLVDFPFSSLSSIEAPSAALFISGSGHSLYDHIRSGATWGLESSVGGGVFTHSHINLKAELEDPQYQGNYYDDHYHYVSRSHAEYVMIMGSNMLSNIRLDSLLRFHEKKDSDATVIYKKIKRSEVREDSIHSALIMSEKDNDKIEGIRPVTDTTDPNDSLLLNMEMMILSKDAFLNYLFKAKKENLDVSVKHIITYCHGSEHNIYGYEYTGYLKVIEDIGSYYQANMDMLNEDNFNSLFYRSNPVLTKLKNSAPTYYGKHAEINNAQFANDCEVYGKVENSLVFRKVTIAEDAHIEDSIIMQDSCIEEDVHLKYVILDKHVYVKRGAKLEGTPDEPIVVAKDSVIYEDGTIEEGE</sequence>
<dbReference type="InterPro" id="IPR011004">
    <property type="entry name" value="Trimer_LpxA-like_sf"/>
</dbReference>
<comment type="similarity">
    <text evidence="1">Belongs to the bacterial/plant glucose-1-phosphate adenylyltransferase family.</text>
</comment>
<keyword evidence="6" id="KW-1185">Reference proteome</keyword>
<dbReference type="STRING" id="753702.SAMN04488102_104166"/>
<evidence type="ECO:0000259" key="3">
    <source>
        <dbReference type="Pfam" id="PF00483"/>
    </source>
</evidence>
<protein>
    <submittedName>
        <fullName evidence="5">Glucose-1-phosphate adenylyltransferase</fullName>
    </submittedName>
</protein>
<dbReference type="PANTHER" id="PTHR43523:SF6">
    <property type="entry name" value="GLYCOGEN BIOSYNTHESIS PROTEIN GLGD"/>
    <property type="match status" value="1"/>
</dbReference>
<dbReference type="Proteomes" id="UP000199612">
    <property type="component" value="Unassembled WGS sequence"/>
</dbReference>
<dbReference type="InterPro" id="IPR056818">
    <property type="entry name" value="GlmU/GlgC-like_hexapep"/>
</dbReference>
<dbReference type="InterPro" id="IPR029044">
    <property type="entry name" value="Nucleotide-diphossugar_trans"/>
</dbReference>
<organism evidence="5 6">
    <name type="scientific">Alkalibacterium subtropicum</name>
    <dbReference type="NCBI Taxonomy" id="753702"/>
    <lineage>
        <taxon>Bacteria</taxon>
        <taxon>Bacillati</taxon>
        <taxon>Bacillota</taxon>
        <taxon>Bacilli</taxon>
        <taxon>Lactobacillales</taxon>
        <taxon>Carnobacteriaceae</taxon>
        <taxon>Alkalibacterium</taxon>
    </lineage>
</organism>
<dbReference type="CDD" id="cd04651">
    <property type="entry name" value="LbH_G1P_AT_C"/>
    <property type="match status" value="1"/>
</dbReference>
<evidence type="ECO:0000256" key="2">
    <source>
        <dbReference type="ARBA" id="ARBA00023056"/>
    </source>
</evidence>
<evidence type="ECO:0000259" key="4">
    <source>
        <dbReference type="Pfam" id="PF24894"/>
    </source>
</evidence>
<dbReference type="RefSeq" id="WP_091529458.1">
    <property type="nucleotide sequence ID" value="NZ_FOLT01000004.1"/>
</dbReference>
<keyword evidence="5" id="KW-0548">Nucleotidyltransferase</keyword>
<dbReference type="InterPro" id="IPR005835">
    <property type="entry name" value="NTP_transferase_dom"/>
</dbReference>
<dbReference type="PANTHER" id="PTHR43523">
    <property type="entry name" value="GLUCOSE-1-PHOSPHATE ADENYLYLTRANSFERASE-RELATED"/>
    <property type="match status" value="1"/>
</dbReference>
<dbReference type="Gene3D" id="3.90.550.10">
    <property type="entry name" value="Spore Coat Polysaccharide Biosynthesis Protein SpsA, Chain A"/>
    <property type="match status" value="1"/>
</dbReference>
<dbReference type="EMBL" id="FOLT01000004">
    <property type="protein sequence ID" value="SFC26383.1"/>
    <property type="molecule type" value="Genomic_DNA"/>
</dbReference>
<dbReference type="InterPro" id="IPR011831">
    <property type="entry name" value="ADP-Glc_PPase"/>
</dbReference>
<keyword evidence="5" id="KW-0808">Transferase</keyword>
<dbReference type="Pfam" id="PF24894">
    <property type="entry name" value="Hexapep_GlmU"/>
    <property type="match status" value="1"/>
</dbReference>
<dbReference type="Pfam" id="PF00483">
    <property type="entry name" value="NTP_transferase"/>
    <property type="match status" value="1"/>
</dbReference>
<dbReference type="AlphaFoldDB" id="A0A1I1HY62"/>
<reference evidence="6" key="1">
    <citation type="submission" date="2016-10" db="EMBL/GenBank/DDBJ databases">
        <authorList>
            <person name="Varghese N."/>
            <person name="Submissions S."/>
        </authorList>
    </citation>
    <scope>NUCLEOTIDE SEQUENCE [LARGE SCALE GENOMIC DNA]</scope>
    <source>
        <strain evidence="6">DSM 23664</strain>
    </source>
</reference>
<dbReference type="NCBIfam" id="TIGR02092">
    <property type="entry name" value="glgD"/>
    <property type="match status" value="1"/>
</dbReference>
<dbReference type="InterPro" id="IPR011832">
    <property type="entry name" value="GlgDAde_trans"/>
</dbReference>
<dbReference type="SUPFAM" id="SSF53448">
    <property type="entry name" value="Nucleotide-diphospho-sugar transferases"/>
    <property type="match status" value="1"/>
</dbReference>
<evidence type="ECO:0000313" key="6">
    <source>
        <dbReference type="Proteomes" id="UP000199612"/>
    </source>
</evidence>
<proteinExistence type="inferred from homology"/>
<dbReference type="Gene3D" id="2.160.10.10">
    <property type="entry name" value="Hexapeptide repeat proteins"/>
    <property type="match status" value="1"/>
</dbReference>
<evidence type="ECO:0000256" key="1">
    <source>
        <dbReference type="ARBA" id="ARBA00010443"/>
    </source>
</evidence>
<feature type="domain" description="Nucleotidyl transferase" evidence="3">
    <location>
        <begin position="17"/>
        <end position="158"/>
    </location>
</feature>
<name>A0A1I1HY62_9LACT</name>
<dbReference type="SUPFAM" id="SSF51161">
    <property type="entry name" value="Trimeric LpxA-like enzymes"/>
    <property type="match status" value="1"/>
</dbReference>
<keyword evidence="2" id="KW-0320">Glycogen biosynthesis</keyword>
<evidence type="ECO:0000313" key="5">
    <source>
        <dbReference type="EMBL" id="SFC26383.1"/>
    </source>
</evidence>
<dbReference type="GO" id="GO:0008878">
    <property type="term" value="F:glucose-1-phosphate adenylyltransferase activity"/>
    <property type="evidence" value="ECO:0007669"/>
    <property type="project" value="InterPro"/>
</dbReference>
<dbReference type="GO" id="GO:0005978">
    <property type="term" value="P:glycogen biosynthetic process"/>
    <property type="evidence" value="ECO:0007669"/>
    <property type="project" value="UniProtKB-KW"/>
</dbReference>
<gene>
    <name evidence="5" type="ORF">SAMN04488102_104166</name>
</gene>
<dbReference type="OrthoDB" id="9801810at2"/>
<accession>A0A1I1HY62</accession>
<feature type="domain" description="Glucose-1-phosphate adenylyltransferase/Bifunctional protein GlmU-like C-terminal hexapeptide" evidence="4">
    <location>
        <begin position="295"/>
        <end position="364"/>
    </location>
</feature>